<feature type="transmembrane region" description="Helical" evidence="1">
    <location>
        <begin position="57"/>
        <end position="77"/>
    </location>
</feature>
<dbReference type="RefSeq" id="WP_208154875.1">
    <property type="nucleotide sequence ID" value="NZ_JAGEVF010000010.1"/>
</dbReference>
<feature type="transmembrane region" description="Helical" evidence="1">
    <location>
        <begin position="237"/>
        <end position="265"/>
    </location>
</feature>
<keyword evidence="4" id="KW-1185">Reference proteome</keyword>
<name>A0ABS3T5I0_9FLAO</name>
<comment type="caution">
    <text evidence="3">The sequence shown here is derived from an EMBL/GenBank/DDBJ whole genome shotgun (WGS) entry which is preliminary data.</text>
</comment>
<organism evidence="3 4">
    <name type="scientific">Winogradskyella pelagia</name>
    <dbReference type="NCBI Taxonomy" id="2819984"/>
    <lineage>
        <taxon>Bacteria</taxon>
        <taxon>Pseudomonadati</taxon>
        <taxon>Bacteroidota</taxon>
        <taxon>Flavobacteriia</taxon>
        <taxon>Flavobacteriales</taxon>
        <taxon>Flavobacteriaceae</taxon>
        <taxon>Winogradskyella</taxon>
    </lineage>
</organism>
<feature type="transmembrane region" description="Helical" evidence="1">
    <location>
        <begin position="394"/>
        <end position="411"/>
    </location>
</feature>
<dbReference type="EMBL" id="JAGEVF010000010">
    <property type="protein sequence ID" value="MBO3117519.1"/>
    <property type="molecule type" value="Genomic_DNA"/>
</dbReference>
<sequence length="500" mass="57418">MTAFNFNNPSRQSVKGIVVIFGVSVYKVSKGILIASAALLLKYLQSGKGPDFTQPKFVLSIAAIVVFFLFIAILRFLNFKFYIREEYFFLKKGIINKEEISVSFSRIQNVYIKQNLLQQLIDVVSLSIETAGDDKTEIEITALSRPKALALKKLLLVGAKEQGLTESSEDSNVEEEVYFKASIKKLLLEGISENHLKSFILIFAFLVGIYQDLKEFVDNVEFAERFREWFQLESESMMALLLFNLTLLGILLVVSFFFSMIRMFVQNFNLTVLRKANGLEISKGLFNKINLGLTSSRIQTTTVSTNKLKKALGLYKLSFTQAMANKKQQLKFSIVGLNHSQIYELLEQFYPKGLNRLVRHKPNIYIVYKRLWINSIILLVVNIGLYFLPAEFLLLNLIFLLYIALNTYYMYKKTYYHVDENYIVLGGGGLIETISKYLEVHKTQAVEIKQTIFQKRRRLASLTVHSASKSITIPHIDKTEAVEISNFILYLVESQNKNWM</sequence>
<keyword evidence="1" id="KW-0812">Transmembrane</keyword>
<reference evidence="3 4" key="1">
    <citation type="submission" date="2021-03" db="EMBL/GenBank/DDBJ databases">
        <title>Winogradskyella sp. nov., isolated from costal sediment.</title>
        <authorList>
            <person name="Gao C."/>
        </authorList>
    </citation>
    <scope>NUCLEOTIDE SEQUENCE [LARGE SCALE GENOMIC DNA]</scope>
    <source>
        <strain evidence="3 4">DF17</strain>
    </source>
</reference>
<keyword evidence="1" id="KW-0472">Membrane</keyword>
<dbReference type="PANTHER" id="PTHR34473:SF2">
    <property type="entry name" value="UPF0699 TRANSMEMBRANE PROTEIN YDBT"/>
    <property type="match status" value="1"/>
</dbReference>
<protein>
    <submittedName>
        <fullName evidence="3">PH domain-containing protein</fullName>
    </submittedName>
</protein>
<dbReference type="InterPro" id="IPR014529">
    <property type="entry name" value="UCP026631"/>
</dbReference>
<dbReference type="Pfam" id="PF03703">
    <property type="entry name" value="bPH_2"/>
    <property type="match status" value="2"/>
</dbReference>
<dbReference type="Proteomes" id="UP000676776">
    <property type="component" value="Unassembled WGS sequence"/>
</dbReference>
<gene>
    <name evidence="3" type="ORF">J4050_12230</name>
</gene>
<feature type="domain" description="YdbS-like PH" evidence="2">
    <location>
        <begin position="411"/>
        <end position="488"/>
    </location>
</feature>
<feature type="transmembrane region" description="Helical" evidence="1">
    <location>
        <begin position="17"/>
        <end position="45"/>
    </location>
</feature>
<evidence type="ECO:0000259" key="2">
    <source>
        <dbReference type="Pfam" id="PF03703"/>
    </source>
</evidence>
<dbReference type="PIRSF" id="PIRSF026631">
    <property type="entry name" value="UCP026631"/>
    <property type="match status" value="1"/>
</dbReference>
<dbReference type="InterPro" id="IPR005182">
    <property type="entry name" value="YdbS-like_PH"/>
</dbReference>
<keyword evidence="1" id="KW-1133">Transmembrane helix</keyword>
<evidence type="ECO:0000313" key="4">
    <source>
        <dbReference type="Proteomes" id="UP000676776"/>
    </source>
</evidence>
<evidence type="ECO:0000256" key="1">
    <source>
        <dbReference type="SAM" id="Phobius"/>
    </source>
</evidence>
<evidence type="ECO:0000313" key="3">
    <source>
        <dbReference type="EMBL" id="MBO3117519.1"/>
    </source>
</evidence>
<accession>A0ABS3T5I0</accession>
<dbReference type="PANTHER" id="PTHR34473">
    <property type="entry name" value="UPF0699 TRANSMEMBRANE PROTEIN YDBS"/>
    <property type="match status" value="1"/>
</dbReference>
<feature type="transmembrane region" description="Helical" evidence="1">
    <location>
        <begin position="194"/>
        <end position="211"/>
    </location>
</feature>
<proteinExistence type="predicted"/>
<feature type="domain" description="YdbS-like PH" evidence="2">
    <location>
        <begin position="78"/>
        <end position="154"/>
    </location>
</feature>
<feature type="transmembrane region" description="Helical" evidence="1">
    <location>
        <begin position="371"/>
        <end position="388"/>
    </location>
</feature>